<organism evidence="1">
    <name type="scientific">uncultured Caudovirales phage</name>
    <dbReference type="NCBI Taxonomy" id="2100421"/>
    <lineage>
        <taxon>Viruses</taxon>
        <taxon>Duplodnaviria</taxon>
        <taxon>Heunggongvirae</taxon>
        <taxon>Uroviricota</taxon>
        <taxon>Caudoviricetes</taxon>
        <taxon>Peduoviridae</taxon>
        <taxon>Maltschvirus</taxon>
        <taxon>Maltschvirus maltsch</taxon>
    </lineage>
</organism>
<sequence>MSIDLFWLDEPDVAFLPSSNEKSTAGWRLCYADGGSYWFTPDIDKQDGDGWGKNFYGEPYLPSRPGEQPIAEVRFIAPEHEAHDARRLGRVVKNAQIRREIVLEHPKPDAHVRLGMTLDEARTALHLGGGRVCLPILIYRAAP</sequence>
<gene>
    <name evidence="1" type="ORF">UFOVP1382_124</name>
</gene>
<dbReference type="EMBL" id="LR797331">
    <property type="protein sequence ID" value="CAB4203508.1"/>
    <property type="molecule type" value="Genomic_DNA"/>
</dbReference>
<accession>A0A6J5S3F2</accession>
<proteinExistence type="predicted"/>
<reference evidence="1" key="1">
    <citation type="submission" date="2020-05" db="EMBL/GenBank/DDBJ databases">
        <authorList>
            <person name="Chiriac C."/>
            <person name="Salcher M."/>
            <person name="Ghai R."/>
            <person name="Kavagutti S V."/>
        </authorList>
    </citation>
    <scope>NUCLEOTIDE SEQUENCE</scope>
</reference>
<name>A0A6J5S3F2_9CAUD</name>
<protein>
    <submittedName>
        <fullName evidence="1">Uncharacterized protein</fullName>
    </submittedName>
</protein>
<evidence type="ECO:0000313" key="1">
    <source>
        <dbReference type="EMBL" id="CAB4203508.1"/>
    </source>
</evidence>